<evidence type="ECO:0000313" key="2">
    <source>
        <dbReference type="EMBL" id="BBM82699.1"/>
    </source>
</evidence>
<keyword evidence="1" id="KW-0812">Transmembrane</keyword>
<keyword evidence="3" id="KW-1185">Reference proteome</keyword>
<accession>A0A5S9IIV8</accession>
<dbReference type="PROSITE" id="PS51257">
    <property type="entry name" value="PROKAR_LIPOPROTEIN"/>
    <property type="match status" value="1"/>
</dbReference>
<evidence type="ECO:0000313" key="3">
    <source>
        <dbReference type="Proteomes" id="UP000326354"/>
    </source>
</evidence>
<keyword evidence="1" id="KW-1133">Transmembrane helix</keyword>
<dbReference type="KEGG" id="uam:UABAM_01042"/>
<dbReference type="Proteomes" id="UP000326354">
    <property type="component" value="Chromosome"/>
</dbReference>
<organism evidence="2 3">
    <name type="scientific">Uabimicrobium amorphum</name>
    <dbReference type="NCBI Taxonomy" id="2596890"/>
    <lineage>
        <taxon>Bacteria</taxon>
        <taxon>Pseudomonadati</taxon>
        <taxon>Planctomycetota</taxon>
        <taxon>Candidatus Uabimicrobiia</taxon>
        <taxon>Candidatus Uabimicrobiales</taxon>
        <taxon>Candidatus Uabimicrobiaceae</taxon>
        <taxon>Candidatus Uabimicrobium</taxon>
    </lineage>
</organism>
<name>A0A5S9IIV8_UABAM</name>
<feature type="transmembrane region" description="Helical" evidence="1">
    <location>
        <begin position="12"/>
        <end position="33"/>
    </location>
</feature>
<protein>
    <submittedName>
        <fullName evidence="2">Uncharacterized protein</fullName>
    </submittedName>
</protein>
<feature type="transmembrane region" description="Helical" evidence="1">
    <location>
        <begin position="77"/>
        <end position="99"/>
    </location>
</feature>
<dbReference type="EMBL" id="AP019860">
    <property type="protein sequence ID" value="BBM82699.1"/>
    <property type="molecule type" value="Genomic_DNA"/>
</dbReference>
<evidence type="ECO:0000256" key="1">
    <source>
        <dbReference type="SAM" id="Phobius"/>
    </source>
</evidence>
<keyword evidence="1" id="KW-0472">Membrane</keyword>
<proteinExistence type="predicted"/>
<feature type="transmembrane region" description="Helical" evidence="1">
    <location>
        <begin position="45"/>
        <end position="68"/>
    </location>
</feature>
<reference evidence="2 3" key="1">
    <citation type="submission" date="2019-08" db="EMBL/GenBank/DDBJ databases">
        <title>Complete genome sequence of Candidatus Uab amorphum.</title>
        <authorList>
            <person name="Shiratori T."/>
            <person name="Suzuki S."/>
            <person name="Kakizawa Y."/>
            <person name="Ishida K."/>
        </authorList>
    </citation>
    <scope>NUCLEOTIDE SEQUENCE [LARGE SCALE GENOMIC DNA]</scope>
    <source>
        <strain evidence="2 3">SRT547</strain>
    </source>
</reference>
<sequence length="100" mass="11594">MTVEKWIQLITGFISGIMLACIFLAIQGVFFYLTNTFMSSDYLVIRILSWLLDICNGLLYLLVFFVVFHSLRKNKKLAVVVANVVLLGTSLLYLSWWIFY</sequence>
<dbReference type="RefSeq" id="WP_151966935.1">
    <property type="nucleotide sequence ID" value="NZ_AP019860.1"/>
</dbReference>
<dbReference type="AlphaFoldDB" id="A0A5S9IIV8"/>
<gene>
    <name evidence="2" type="ORF">UABAM_01042</name>
</gene>